<evidence type="ECO:0000256" key="3">
    <source>
        <dbReference type="ARBA" id="ARBA00022553"/>
    </source>
</evidence>
<dbReference type="Gene3D" id="1.20.5.1930">
    <property type="match status" value="1"/>
</dbReference>
<evidence type="ECO:0000313" key="13">
    <source>
        <dbReference type="Proteomes" id="UP000635384"/>
    </source>
</evidence>
<dbReference type="CDD" id="cd16917">
    <property type="entry name" value="HATPase_UhpB-NarQ-NarX-like"/>
    <property type="match status" value="1"/>
</dbReference>
<sequence>MNQEADIVTSNRETIADLRELYRAAEGRAARIRLISETERALAGADGESLSEVLGECGQRLAFFLGFKKAVLLNADDTGGLPLTAPGPYGDIVGRMSIGNLDSIDPIADPEDREAARIQLDLMGAAIDRVHREREKADLLAALQDRERSLERLVERIFTAQEEERRRVSHELHDGVAQTATALVRLLESAQIGAESRQGGACVAKPAEIARGLVSELRRVIAGLRPTLLDDLGLVPALHSLADGLEADRCKVTRVLDNDETRLPPLVETALFRVAQEAVSNIRKHASVPCDVSIEAHLAPGSERILRITDHGKGSAAMLSSKPPAPGSQVGIDVMRERMAGIGGSLMWKPGENGGVVVEARLPGD</sequence>
<evidence type="ECO:0000313" key="12">
    <source>
        <dbReference type="EMBL" id="MBD2840813.1"/>
    </source>
</evidence>
<protein>
    <recommendedName>
        <fullName evidence="2">histidine kinase</fullName>
        <ecNumber evidence="2">2.7.13.3</ecNumber>
    </recommendedName>
</protein>
<dbReference type="InterPro" id="IPR003594">
    <property type="entry name" value="HATPase_dom"/>
</dbReference>
<evidence type="ECO:0000256" key="6">
    <source>
        <dbReference type="ARBA" id="ARBA00022777"/>
    </source>
</evidence>
<dbReference type="Gene3D" id="3.30.565.10">
    <property type="entry name" value="Histidine kinase-like ATPase, C-terminal domain"/>
    <property type="match status" value="1"/>
</dbReference>
<evidence type="ECO:0000256" key="1">
    <source>
        <dbReference type="ARBA" id="ARBA00000085"/>
    </source>
</evidence>
<dbReference type="RefSeq" id="WP_190786408.1">
    <property type="nucleotide sequence ID" value="NZ_JACXLC010000001.1"/>
</dbReference>
<keyword evidence="8" id="KW-0902">Two-component regulatory system</keyword>
<dbReference type="Pfam" id="PF07730">
    <property type="entry name" value="HisKA_3"/>
    <property type="match status" value="1"/>
</dbReference>
<evidence type="ECO:0000256" key="7">
    <source>
        <dbReference type="ARBA" id="ARBA00022840"/>
    </source>
</evidence>
<dbReference type="GO" id="GO:0016301">
    <property type="term" value="F:kinase activity"/>
    <property type="evidence" value="ECO:0007669"/>
    <property type="project" value="UniProtKB-KW"/>
</dbReference>
<keyword evidence="5" id="KW-0547">Nucleotide-binding</keyword>
<evidence type="ECO:0000259" key="11">
    <source>
        <dbReference type="Pfam" id="PF07730"/>
    </source>
</evidence>
<accession>A0ABR8KP90</accession>
<evidence type="ECO:0000256" key="4">
    <source>
        <dbReference type="ARBA" id="ARBA00022679"/>
    </source>
</evidence>
<gene>
    <name evidence="12" type="ORF">IB285_00930</name>
</gene>
<feature type="domain" description="Signal transduction histidine kinase subgroup 3 dimerisation and phosphoacceptor" evidence="11">
    <location>
        <begin position="164"/>
        <end position="228"/>
    </location>
</feature>
<comment type="caution">
    <text evidence="12">The sequence shown here is derived from an EMBL/GenBank/DDBJ whole genome shotgun (WGS) entry which is preliminary data.</text>
</comment>
<evidence type="ECO:0000256" key="9">
    <source>
        <dbReference type="SAM" id="Coils"/>
    </source>
</evidence>
<evidence type="ECO:0000256" key="5">
    <source>
        <dbReference type="ARBA" id="ARBA00022741"/>
    </source>
</evidence>
<keyword evidence="7" id="KW-0067">ATP-binding</keyword>
<organism evidence="12 13">
    <name type="scientific">Erythrobacter rubeus</name>
    <dbReference type="NCBI Taxonomy" id="2760803"/>
    <lineage>
        <taxon>Bacteria</taxon>
        <taxon>Pseudomonadati</taxon>
        <taxon>Pseudomonadota</taxon>
        <taxon>Alphaproteobacteria</taxon>
        <taxon>Sphingomonadales</taxon>
        <taxon>Erythrobacteraceae</taxon>
        <taxon>Erythrobacter/Porphyrobacter group</taxon>
        <taxon>Erythrobacter</taxon>
    </lineage>
</organism>
<keyword evidence="13" id="KW-1185">Reference proteome</keyword>
<keyword evidence="3" id="KW-0597">Phosphoprotein</keyword>
<dbReference type="Pfam" id="PF02518">
    <property type="entry name" value="HATPase_c"/>
    <property type="match status" value="1"/>
</dbReference>
<dbReference type="InterPro" id="IPR011712">
    <property type="entry name" value="Sig_transdc_His_kin_sub3_dim/P"/>
</dbReference>
<dbReference type="PANTHER" id="PTHR24421">
    <property type="entry name" value="NITRATE/NITRITE SENSOR PROTEIN NARX-RELATED"/>
    <property type="match status" value="1"/>
</dbReference>
<keyword evidence="9" id="KW-0175">Coiled coil</keyword>
<comment type="catalytic activity">
    <reaction evidence="1">
        <text>ATP + protein L-histidine = ADP + protein N-phospho-L-histidine.</text>
        <dbReference type="EC" id="2.7.13.3"/>
    </reaction>
</comment>
<feature type="coiled-coil region" evidence="9">
    <location>
        <begin position="136"/>
        <end position="163"/>
    </location>
</feature>
<dbReference type="EC" id="2.7.13.3" evidence="2"/>
<evidence type="ECO:0000259" key="10">
    <source>
        <dbReference type="Pfam" id="PF02518"/>
    </source>
</evidence>
<dbReference type="InterPro" id="IPR050482">
    <property type="entry name" value="Sensor_HK_TwoCompSys"/>
</dbReference>
<dbReference type="SUPFAM" id="SSF55874">
    <property type="entry name" value="ATPase domain of HSP90 chaperone/DNA topoisomerase II/histidine kinase"/>
    <property type="match status" value="1"/>
</dbReference>
<evidence type="ECO:0000256" key="8">
    <source>
        <dbReference type="ARBA" id="ARBA00023012"/>
    </source>
</evidence>
<reference evidence="12 13" key="1">
    <citation type="submission" date="2020-09" db="EMBL/GenBank/DDBJ databases">
        <authorList>
            <person name="Yoon J.-W."/>
        </authorList>
    </citation>
    <scope>NUCLEOTIDE SEQUENCE [LARGE SCALE GENOMIC DNA]</scope>
    <source>
        <strain evidence="12 13">KMU-140</strain>
    </source>
</reference>
<keyword evidence="4" id="KW-0808">Transferase</keyword>
<dbReference type="Proteomes" id="UP000635384">
    <property type="component" value="Unassembled WGS sequence"/>
</dbReference>
<proteinExistence type="predicted"/>
<dbReference type="PANTHER" id="PTHR24421:SF10">
    <property type="entry name" value="NITRATE_NITRITE SENSOR PROTEIN NARQ"/>
    <property type="match status" value="1"/>
</dbReference>
<feature type="domain" description="Histidine kinase/HSP90-like ATPase" evidence="10">
    <location>
        <begin position="268"/>
        <end position="363"/>
    </location>
</feature>
<name>A0ABR8KP90_9SPHN</name>
<keyword evidence="6 12" id="KW-0418">Kinase</keyword>
<dbReference type="InterPro" id="IPR036890">
    <property type="entry name" value="HATPase_C_sf"/>
</dbReference>
<dbReference type="EMBL" id="JACXLC010000001">
    <property type="protein sequence ID" value="MBD2840813.1"/>
    <property type="molecule type" value="Genomic_DNA"/>
</dbReference>
<evidence type="ECO:0000256" key="2">
    <source>
        <dbReference type="ARBA" id="ARBA00012438"/>
    </source>
</evidence>